<comment type="caution">
    <text evidence="1">The sequence shown here is derived from an EMBL/GenBank/DDBJ whole genome shotgun (WGS) entry which is preliminary data.</text>
</comment>
<gene>
    <name evidence="1" type="ORF">Q2T77_06600</name>
</gene>
<accession>A0ABT8RZE5</accession>
<proteinExistence type="predicted"/>
<dbReference type="EMBL" id="JAUKVY010000003">
    <property type="protein sequence ID" value="MDO1531950.1"/>
    <property type="molecule type" value="Genomic_DNA"/>
</dbReference>
<organism evidence="1 2">
    <name type="scientific">Variovorax ginsengisoli</name>
    <dbReference type="NCBI Taxonomy" id="363844"/>
    <lineage>
        <taxon>Bacteria</taxon>
        <taxon>Pseudomonadati</taxon>
        <taxon>Pseudomonadota</taxon>
        <taxon>Betaproteobacteria</taxon>
        <taxon>Burkholderiales</taxon>
        <taxon>Comamonadaceae</taxon>
        <taxon>Variovorax</taxon>
    </lineage>
</organism>
<protein>
    <submittedName>
        <fullName evidence="1">Uncharacterized protein</fullName>
    </submittedName>
</protein>
<sequence length="119" mass="13114">MQQGFEFEIPEKITPATRLTVKTPLGEIDVSVVLVLDDGYPGGAVAFTDSGVVDGMVRQRKLNAIRLRMNGAWIDSDGESVADQHGQLTPQSVQRALHKALAQKLRLDTEYVDMFSRAE</sequence>
<evidence type="ECO:0000313" key="2">
    <source>
        <dbReference type="Proteomes" id="UP001169027"/>
    </source>
</evidence>
<reference evidence="1" key="1">
    <citation type="submission" date="2023-06" db="EMBL/GenBank/DDBJ databases">
        <authorList>
            <person name="Jiang Y."/>
            <person name="Liu Q."/>
        </authorList>
    </citation>
    <scope>NUCLEOTIDE SEQUENCE</scope>
    <source>
        <strain evidence="1">CGMCC 1.12090</strain>
    </source>
</reference>
<dbReference type="Proteomes" id="UP001169027">
    <property type="component" value="Unassembled WGS sequence"/>
</dbReference>
<dbReference type="RefSeq" id="WP_301805655.1">
    <property type="nucleotide sequence ID" value="NZ_JAUJZH010000003.1"/>
</dbReference>
<keyword evidence="2" id="KW-1185">Reference proteome</keyword>
<name>A0ABT8RZE5_9BURK</name>
<evidence type="ECO:0000313" key="1">
    <source>
        <dbReference type="EMBL" id="MDO1531950.1"/>
    </source>
</evidence>